<evidence type="ECO:0000256" key="1">
    <source>
        <dbReference type="ARBA" id="ARBA00022512"/>
    </source>
</evidence>
<keyword evidence="6" id="KW-1133">Transmembrane helix</keyword>
<comment type="caution">
    <text evidence="8">The sequence shown here is derived from an EMBL/GenBank/DDBJ whole genome shotgun (WGS) entry which is preliminary data.</text>
</comment>
<keyword evidence="4" id="KW-0572">Peptidoglycan-anchor</keyword>
<dbReference type="PROSITE" id="PS50847">
    <property type="entry name" value="GRAM_POS_ANCHORING"/>
    <property type="match status" value="1"/>
</dbReference>
<dbReference type="Proteomes" id="UP000768462">
    <property type="component" value="Unassembled WGS sequence"/>
</dbReference>
<organism evidence="8 9">
    <name type="scientific">Clostridium sulfidigenes</name>
    <dbReference type="NCBI Taxonomy" id="318464"/>
    <lineage>
        <taxon>Bacteria</taxon>
        <taxon>Bacillati</taxon>
        <taxon>Bacillota</taxon>
        <taxon>Clostridia</taxon>
        <taxon>Eubacteriales</taxon>
        <taxon>Clostridiaceae</taxon>
        <taxon>Clostridium</taxon>
    </lineage>
</organism>
<dbReference type="SUPFAM" id="SSF52317">
    <property type="entry name" value="Class I glutamine amidotransferase-like"/>
    <property type="match status" value="1"/>
</dbReference>
<accession>A0A927W9L8</accession>
<reference evidence="8" key="1">
    <citation type="submission" date="2019-04" db="EMBL/GenBank/DDBJ databases">
        <title>Evolution of Biomass-Degrading Anaerobic Consortia Revealed by Metagenomics.</title>
        <authorList>
            <person name="Peng X."/>
        </authorList>
    </citation>
    <scope>NUCLEOTIDE SEQUENCE</scope>
    <source>
        <strain evidence="8">SIG254</strain>
    </source>
</reference>
<dbReference type="InterPro" id="IPR029062">
    <property type="entry name" value="Class_I_gatase-like"/>
</dbReference>
<gene>
    <name evidence="8" type="ORF">E7215_13215</name>
</gene>
<protein>
    <submittedName>
        <fullName evidence="8">DUF5011 domain-containing protein</fullName>
    </submittedName>
</protein>
<keyword evidence="6" id="KW-0812">Transmembrane</keyword>
<sequence>MGKKKNKLLSLISALLFLVTYIVMPSINVYAVERAINNNEDTTILLSEGFTGARKNVKPEGEGWTITRNGEKATVLDGYDTNGNYGKTKPSLGFGRLSGSSTETLETPVFNLPSTGTLSFWYKGQVGNGPITSTLKLEVKVNDVWQEIKGPDITVTSESTFSVSLEKGVTAIRFTFNKGSGNLAIDDIEISCIGGGTTDPGEPPIDPPTSEVITISSARDLTNGVEAVVRGIVSFNDRNKTLHIQDATGAIAISNNSTKIDLSAAVNGALVEVKGTRDTFKGLAQLQASDIKVISNSGMPTAEIYTIKELLTGKHDSKYVEITNAVIDVTAKTLTQGEDKLDIYYVPSDINVVTGDLVNVKGTMGKYNTTVQIYGSSCTFTKVEAPDTEGPIIKHEPILKASIEEDLKITASIEDNKEVKSAMLNYRVKGEEVFKAINMTKDEQGNYMALISKEELKLMGIEYYLVAEDGTNTTRIPQEGVFNVEVTNEDIVGPEIYDLVPDSGVGIGDVARPEIKASIKDRTGIDKNSIKIFFDGEDVTSKATITSTSILYKPTTDLDDGSHRVKIEAKDTLGNYSSKEWTFKKGKLSHYFGQLHSHTNISDGTGSLDEAYSWAKNHGADYYAVTDHSNWFDNDTAASLADGSASKAWTNAQVTADKYDKEDDFTAIYGYEMTWSGSTGGWGHINTFNTPGFETRSNKAMDLQNYYNTLQTQPQSISQLNHPGKTFGDFADFGYYSEATDKVVNLVEVGNGEGPIRGSGYFPSYEYYTRALDKGWHVAPTNNQDNHKGKWFTANNARTVIIATDNSRGDIYDSIKNLNVYASEDENMIVDYTVNGSLMGSSLGEVDKLNFKVNITDDDTIKKVSVISNGGVEVVSKEFNSKNVDWQFDLSPEYTYYYLKIVQGDQDIAVTAPVWVGDSSNFGLTAVTVDNEITLPNEKVQVSVGVYNNEAKALKDAKVEFFVNEIKTENKVGEKVIPLVEGTKTENVQIDWIPAKQGEYTIYAKATINHEGSEKVFTNSVKVKVRNPENTYRVVIDGAHVNQYVSGNYAGKYTSLKSLLQQRNTILSLNKETITADTLKGVDLFILTNPQSIDKSEYNLTKSKLETSEIKAIADYVKAGGNIIVTTIADYKDGEGEYSNDRQLNPLLEAIGTELRINDDQVIDNTTNGGQPYRLYFNKYSSPLYNLVSGIEDGKEQYSFYSGASVVLADGAKGEKVDFLVKGYETTTTSDADNAKDNVPVAQGKVSVIGAEELINGGKVVVAGNTFFSDFETDGQNAISYSNIKIVKNIMGWMMPEKVAEKVNIKDVRIDANKDNVPDLLGEEFTIEGIVTSQSEAVTPKNSFFEVVYIEDETGGICIFGVSKTPLRVGQKIRVTGTVDAYQGEFEIQVKDEDAQIQIIDENPVDISPVKLSTGNSMIAENGGKLIQVQGKVVRMDKSNLYINDGTGESRIYVEGYIWDGKDEGTKGIWDKNIKVGDTVSAIGLGSMDPEGARLRVRNTGEIILIPSEETNAKPVINGAENITIKVGDNFDPKSGVTATDKEDGDITSKIVITGSVDISEAGEYVLTYSITDSSGNNTTMTRKVTVIDKEKPGENDNEKPENPSKPNKPNKPSNSGNNTSNLPQTGGDSSSIVLIVIAVLVIGGGITLLFKRKNKGENTEQSKK</sequence>
<keyword evidence="3" id="KW-0732">Signal</keyword>
<dbReference type="InterPro" id="IPR019931">
    <property type="entry name" value="LPXTG_anchor"/>
</dbReference>
<dbReference type="NCBIfam" id="TIGR01167">
    <property type="entry name" value="LPXTG_anchor"/>
    <property type="match status" value="1"/>
</dbReference>
<dbReference type="InterPro" id="IPR013783">
    <property type="entry name" value="Ig-like_fold"/>
</dbReference>
<feature type="domain" description="Gram-positive cocci surface proteins LPxTG" evidence="7">
    <location>
        <begin position="1623"/>
        <end position="1662"/>
    </location>
</feature>
<dbReference type="SUPFAM" id="SSF89550">
    <property type="entry name" value="PHP domain-like"/>
    <property type="match status" value="1"/>
</dbReference>
<dbReference type="EMBL" id="SVCM01000150">
    <property type="protein sequence ID" value="MBE6061115.1"/>
    <property type="molecule type" value="Genomic_DNA"/>
</dbReference>
<evidence type="ECO:0000256" key="2">
    <source>
        <dbReference type="ARBA" id="ARBA00022525"/>
    </source>
</evidence>
<dbReference type="Pfam" id="PF16403">
    <property type="entry name" value="Bact_surface_Ig-like"/>
    <property type="match status" value="1"/>
</dbReference>
<dbReference type="InterPro" id="IPR032179">
    <property type="entry name" value="Cry22Aa_Ig-like"/>
</dbReference>
<dbReference type="InterPro" id="IPR016195">
    <property type="entry name" value="Pol/histidinol_Pase-like"/>
</dbReference>
<dbReference type="Gene3D" id="3.40.50.880">
    <property type="match status" value="1"/>
</dbReference>
<evidence type="ECO:0000256" key="5">
    <source>
        <dbReference type="SAM" id="MobiDB-lite"/>
    </source>
</evidence>
<name>A0A927W9L8_9CLOT</name>
<keyword evidence="1" id="KW-0134">Cell wall</keyword>
<feature type="transmembrane region" description="Helical" evidence="6">
    <location>
        <begin position="1632"/>
        <end position="1651"/>
    </location>
</feature>
<evidence type="ECO:0000256" key="6">
    <source>
        <dbReference type="SAM" id="Phobius"/>
    </source>
</evidence>
<dbReference type="Gene3D" id="2.60.40.10">
    <property type="entry name" value="Immunoglobulins"/>
    <property type="match status" value="3"/>
</dbReference>
<evidence type="ECO:0000313" key="9">
    <source>
        <dbReference type="Proteomes" id="UP000768462"/>
    </source>
</evidence>
<keyword evidence="6" id="KW-0472">Membrane</keyword>
<proteinExistence type="predicted"/>
<dbReference type="InterPro" id="IPR003141">
    <property type="entry name" value="Pol/His_phosphatase_N"/>
</dbReference>
<dbReference type="NCBIfam" id="NF038032">
    <property type="entry name" value="CehA_McbA_metalo"/>
    <property type="match status" value="1"/>
</dbReference>
<dbReference type="Pfam" id="PF00746">
    <property type="entry name" value="Gram_pos_anchor"/>
    <property type="match status" value="1"/>
</dbReference>
<evidence type="ECO:0000259" key="7">
    <source>
        <dbReference type="PROSITE" id="PS50847"/>
    </source>
</evidence>
<feature type="compositionally biased region" description="Basic and acidic residues" evidence="5">
    <location>
        <begin position="1587"/>
        <end position="1603"/>
    </location>
</feature>
<dbReference type="Gene3D" id="3.20.20.140">
    <property type="entry name" value="Metal-dependent hydrolases"/>
    <property type="match status" value="1"/>
</dbReference>
<evidence type="ECO:0000256" key="4">
    <source>
        <dbReference type="ARBA" id="ARBA00023088"/>
    </source>
</evidence>
<evidence type="ECO:0000313" key="8">
    <source>
        <dbReference type="EMBL" id="MBE6061115.1"/>
    </source>
</evidence>
<keyword evidence="2" id="KW-0964">Secreted</keyword>
<evidence type="ECO:0000256" key="3">
    <source>
        <dbReference type="ARBA" id="ARBA00022729"/>
    </source>
</evidence>
<feature type="region of interest" description="Disordered" evidence="5">
    <location>
        <begin position="1587"/>
        <end position="1627"/>
    </location>
</feature>
<dbReference type="SMART" id="SM00481">
    <property type="entry name" value="POLIIIAc"/>
    <property type="match status" value="1"/>
</dbReference>
<feature type="compositionally biased region" description="Low complexity" evidence="5">
    <location>
        <begin position="1605"/>
        <end position="1622"/>
    </location>
</feature>